<keyword evidence="2" id="KW-1185">Reference proteome</keyword>
<evidence type="ECO:0000313" key="2">
    <source>
        <dbReference type="Proteomes" id="UP000600214"/>
    </source>
</evidence>
<proteinExistence type="predicted"/>
<gene>
    <name evidence="1" type="ORF">GCM10007423_35740</name>
</gene>
<dbReference type="InterPro" id="IPR002481">
    <property type="entry name" value="FUR"/>
</dbReference>
<dbReference type="PANTHER" id="PTHR33202:SF22">
    <property type="entry name" value="HYDROGEN PEROXIDE SENSITIVE REPRESSOR"/>
    <property type="match status" value="1"/>
</dbReference>
<dbReference type="SUPFAM" id="SSF46785">
    <property type="entry name" value="Winged helix' DNA-binding domain"/>
    <property type="match status" value="1"/>
</dbReference>
<evidence type="ECO:0000313" key="1">
    <source>
        <dbReference type="EMBL" id="GGH40585.1"/>
    </source>
</evidence>
<reference evidence="2" key="1">
    <citation type="journal article" date="2019" name="Int. J. Syst. Evol. Microbiol.">
        <title>The Global Catalogue of Microorganisms (GCM) 10K type strain sequencing project: providing services to taxonomists for standard genome sequencing and annotation.</title>
        <authorList>
            <consortium name="The Broad Institute Genomics Platform"/>
            <consortium name="The Broad Institute Genome Sequencing Center for Infectious Disease"/>
            <person name="Wu L."/>
            <person name="Ma J."/>
        </authorList>
    </citation>
    <scope>NUCLEOTIDE SEQUENCE [LARGE SCALE GENOMIC DNA]</scope>
    <source>
        <strain evidence="2">CGMCC 1.15288</strain>
    </source>
</reference>
<sequence length="160" mass="18568">MNWLELNFDAKGFRREEFIKLLETMDQLRDTLKVHHLRTTTCREDVLSTFINRKNALSHGDLEGALGENYDRVTIYRTLKTFLEKGIIHKVLDDEGLRYALCSHSCSEEKHQHDHIHFKCSACGETNCLENLHIPAVQLPEGYFPEHFNLLIQGVCPKCN</sequence>
<dbReference type="Pfam" id="PF01475">
    <property type="entry name" value="FUR"/>
    <property type="match status" value="1"/>
</dbReference>
<protein>
    <submittedName>
        <fullName evidence="1">Transcriptional regulator</fullName>
    </submittedName>
</protein>
<comment type="caution">
    <text evidence="1">The sequence shown here is derived from an EMBL/GenBank/DDBJ whole genome shotgun (WGS) entry which is preliminary data.</text>
</comment>
<dbReference type="Proteomes" id="UP000600214">
    <property type="component" value="Unassembled WGS sequence"/>
</dbReference>
<dbReference type="InterPro" id="IPR036388">
    <property type="entry name" value="WH-like_DNA-bd_sf"/>
</dbReference>
<organism evidence="1 2">
    <name type="scientific">Dyadobacter endophyticus</name>
    <dbReference type="NCBI Taxonomy" id="1749036"/>
    <lineage>
        <taxon>Bacteria</taxon>
        <taxon>Pseudomonadati</taxon>
        <taxon>Bacteroidota</taxon>
        <taxon>Cytophagia</taxon>
        <taxon>Cytophagales</taxon>
        <taxon>Spirosomataceae</taxon>
        <taxon>Dyadobacter</taxon>
    </lineage>
</organism>
<dbReference type="InterPro" id="IPR036390">
    <property type="entry name" value="WH_DNA-bd_sf"/>
</dbReference>
<dbReference type="EMBL" id="BMIA01000002">
    <property type="protein sequence ID" value="GGH40585.1"/>
    <property type="molecule type" value="Genomic_DNA"/>
</dbReference>
<dbReference type="PANTHER" id="PTHR33202">
    <property type="entry name" value="ZINC UPTAKE REGULATION PROTEIN"/>
    <property type="match status" value="1"/>
</dbReference>
<dbReference type="Gene3D" id="1.10.10.10">
    <property type="entry name" value="Winged helix-like DNA-binding domain superfamily/Winged helix DNA-binding domain"/>
    <property type="match status" value="1"/>
</dbReference>
<accession>A0ABQ1YXF3</accession>
<name>A0ABQ1YXF3_9BACT</name>